<evidence type="ECO:0000313" key="2">
    <source>
        <dbReference type="EMBL" id="KAF9532262.1"/>
    </source>
</evidence>
<dbReference type="Pfam" id="PF02178">
    <property type="entry name" value="AT_hook"/>
    <property type="match status" value="4"/>
</dbReference>
<dbReference type="AlphaFoldDB" id="A0A9P6JSR7"/>
<evidence type="ECO:0000256" key="1">
    <source>
        <dbReference type="SAM" id="MobiDB-lite"/>
    </source>
</evidence>
<dbReference type="GO" id="GO:0003677">
    <property type="term" value="F:DNA binding"/>
    <property type="evidence" value="ECO:0007669"/>
    <property type="project" value="InterPro"/>
</dbReference>
<protein>
    <submittedName>
        <fullName evidence="2">Uncharacterized protein</fullName>
    </submittedName>
</protein>
<dbReference type="EMBL" id="MU157832">
    <property type="protein sequence ID" value="KAF9532262.1"/>
    <property type="molecule type" value="Genomic_DNA"/>
</dbReference>
<evidence type="ECO:0000313" key="3">
    <source>
        <dbReference type="Proteomes" id="UP000807306"/>
    </source>
</evidence>
<gene>
    <name evidence="2" type="ORF">CPB83DRAFT_847540</name>
</gene>
<name>A0A9P6JSR7_9AGAR</name>
<dbReference type="Proteomes" id="UP000807306">
    <property type="component" value="Unassembled WGS sequence"/>
</dbReference>
<dbReference type="OrthoDB" id="3268356at2759"/>
<accession>A0A9P6JSR7</accession>
<dbReference type="SMART" id="SM00384">
    <property type="entry name" value="AT_hook"/>
    <property type="match status" value="4"/>
</dbReference>
<feature type="region of interest" description="Disordered" evidence="1">
    <location>
        <begin position="1"/>
        <end position="132"/>
    </location>
</feature>
<organism evidence="2 3">
    <name type="scientific">Crepidotus variabilis</name>
    <dbReference type="NCBI Taxonomy" id="179855"/>
    <lineage>
        <taxon>Eukaryota</taxon>
        <taxon>Fungi</taxon>
        <taxon>Dikarya</taxon>
        <taxon>Basidiomycota</taxon>
        <taxon>Agaricomycotina</taxon>
        <taxon>Agaricomycetes</taxon>
        <taxon>Agaricomycetidae</taxon>
        <taxon>Agaricales</taxon>
        <taxon>Agaricineae</taxon>
        <taxon>Crepidotaceae</taxon>
        <taxon>Crepidotus</taxon>
    </lineage>
</organism>
<proteinExistence type="predicted"/>
<keyword evidence="3" id="KW-1185">Reference proteome</keyword>
<feature type="compositionally biased region" description="Basic and acidic residues" evidence="1">
    <location>
        <begin position="76"/>
        <end position="89"/>
    </location>
</feature>
<feature type="compositionally biased region" description="Polar residues" evidence="1">
    <location>
        <begin position="24"/>
        <end position="38"/>
    </location>
</feature>
<feature type="compositionally biased region" description="Basic residues" evidence="1">
    <location>
        <begin position="119"/>
        <end position="132"/>
    </location>
</feature>
<comment type="caution">
    <text evidence="2">The sequence shown here is derived from an EMBL/GenBank/DDBJ whole genome shotgun (WGS) entry which is preliminary data.</text>
</comment>
<dbReference type="InterPro" id="IPR017956">
    <property type="entry name" value="AT_hook_DNA-bd_motif"/>
</dbReference>
<feature type="compositionally biased region" description="Low complexity" evidence="1">
    <location>
        <begin position="101"/>
        <end position="110"/>
    </location>
</feature>
<dbReference type="PRINTS" id="PR00929">
    <property type="entry name" value="ATHOOK"/>
</dbReference>
<reference evidence="2" key="1">
    <citation type="submission" date="2020-11" db="EMBL/GenBank/DDBJ databases">
        <authorList>
            <consortium name="DOE Joint Genome Institute"/>
            <person name="Ahrendt S."/>
            <person name="Riley R."/>
            <person name="Andreopoulos W."/>
            <person name="Labutti K."/>
            <person name="Pangilinan J."/>
            <person name="Ruiz-Duenas F.J."/>
            <person name="Barrasa J.M."/>
            <person name="Sanchez-Garcia M."/>
            <person name="Camarero S."/>
            <person name="Miyauchi S."/>
            <person name="Serrano A."/>
            <person name="Linde D."/>
            <person name="Babiker R."/>
            <person name="Drula E."/>
            <person name="Ayuso-Fernandez I."/>
            <person name="Pacheco R."/>
            <person name="Padilla G."/>
            <person name="Ferreira P."/>
            <person name="Barriuso J."/>
            <person name="Kellner H."/>
            <person name="Castanera R."/>
            <person name="Alfaro M."/>
            <person name="Ramirez L."/>
            <person name="Pisabarro A.G."/>
            <person name="Kuo A."/>
            <person name="Tritt A."/>
            <person name="Lipzen A."/>
            <person name="He G."/>
            <person name="Yan M."/>
            <person name="Ng V."/>
            <person name="Cullen D."/>
            <person name="Martin F."/>
            <person name="Rosso M.-N."/>
            <person name="Henrissat B."/>
            <person name="Hibbett D."/>
            <person name="Martinez A.T."/>
            <person name="Grigoriev I.V."/>
        </authorList>
    </citation>
    <scope>NUCLEOTIDE SEQUENCE</scope>
    <source>
        <strain evidence="2">CBS 506.95</strain>
    </source>
</reference>
<feature type="compositionally biased region" description="Basic residues" evidence="1">
    <location>
        <begin position="42"/>
        <end position="55"/>
    </location>
</feature>
<sequence>MSASPNEPLDDALDSHSVDELAEANNTADDGEPGSSSAPPAKRGRGRPKGSKNKKTLAAGVDTTSAPTVPKKRGRPPKEKKADDDEPVAKRPRGRPPKNPRPSTGEAAASGEGGEPAPKKKRGRPPKKTTAA</sequence>